<gene>
    <name evidence="3" type="ORF">CHLRE_02g094551v5</name>
</gene>
<dbReference type="Proteomes" id="UP000006906">
    <property type="component" value="Chromosome 2"/>
</dbReference>
<feature type="region of interest" description="Disordered" evidence="2">
    <location>
        <begin position="1"/>
        <end position="89"/>
    </location>
</feature>
<feature type="compositionally biased region" description="Low complexity" evidence="2">
    <location>
        <begin position="132"/>
        <end position="149"/>
    </location>
</feature>
<reference evidence="3 4" key="1">
    <citation type="journal article" date="2007" name="Science">
        <title>The Chlamydomonas genome reveals the evolution of key animal and plant functions.</title>
        <authorList>
            <person name="Merchant S.S."/>
            <person name="Prochnik S.E."/>
            <person name="Vallon O."/>
            <person name="Harris E.H."/>
            <person name="Karpowicz S.J."/>
            <person name="Witman G.B."/>
            <person name="Terry A."/>
            <person name="Salamov A."/>
            <person name="Fritz-Laylin L.K."/>
            <person name="Marechal-Drouard L."/>
            <person name="Marshall W.F."/>
            <person name="Qu L.H."/>
            <person name="Nelson D.R."/>
            <person name="Sanderfoot A.A."/>
            <person name="Spalding M.H."/>
            <person name="Kapitonov V.V."/>
            <person name="Ren Q."/>
            <person name="Ferris P."/>
            <person name="Lindquist E."/>
            <person name="Shapiro H."/>
            <person name="Lucas S.M."/>
            <person name="Grimwood J."/>
            <person name="Schmutz J."/>
            <person name="Cardol P."/>
            <person name="Cerutti H."/>
            <person name="Chanfreau G."/>
            <person name="Chen C.L."/>
            <person name="Cognat V."/>
            <person name="Croft M.T."/>
            <person name="Dent R."/>
            <person name="Dutcher S."/>
            <person name="Fernandez E."/>
            <person name="Fukuzawa H."/>
            <person name="Gonzalez-Ballester D."/>
            <person name="Gonzalez-Halphen D."/>
            <person name="Hallmann A."/>
            <person name="Hanikenne M."/>
            <person name="Hippler M."/>
            <person name="Inwood W."/>
            <person name="Jabbari K."/>
            <person name="Kalanon M."/>
            <person name="Kuras R."/>
            <person name="Lefebvre P.A."/>
            <person name="Lemaire S.D."/>
            <person name="Lobanov A.V."/>
            <person name="Lohr M."/>
            <person name="Manuell A."/>
            <person name="Meier I."/>
            <person name="Mets L."/>
            <person name="Mittag M."/>
            <person name="Mittelmeier T."/>
            <person name="Moroney J.V."/>
            <person name="Moseley J."/>
            <person name="Napoli C."/>
            <person name="Nedelcu A.M."/>
            <person name="Niyogi K."/>
            <person name="Novoselov S.V."/>
            <person name="Paulsen I.T."/>
            <person name="Pazour G."/>
            <person name="Purton S."/>
            <person name="Ral J.P."/>
            <person name="Riano-Pachon D.M."/>
            <person name="Riekhof W."/>
            <person name="Rymarquis L."/>
            <person name="Schroda M."/>
            <person name="Stern D."/>
            <person name="Umen J."/>
            <person name="Willows R."/>
            <person name="Wilson N."/>
            <person name="Zimmer S.L."/>
            <person name="Allmer J."/>
            <person name="Balk J."/>
            <person name="Bisova K."/>
            <person name="Chen C.J."/>
            <person name="Elias M."/>
            <person name="Gendler K."/>
            <person name="Hauser C."/>
            <person name="Lamb M.R."/>
            <person name="Ledford H."/>
            <person name="Long J.C."/>
            <person name="Minagawa J."/>
            <person name="Page M.D."/>
            <person name="Pan J."/>
            <person name="Pootakham W."/>
            <person name="Roje S."/>
            <person name="Rose A."/>
            <person name="Stahlberg E."/>
            <person name="Terauchi A.M."/>
            <person name="Yang P."/>
            <person name="Ball S."/>
            <person name="Bowler C."/>
            <person name="Dieckmann C.L."/>
            <person name="Gladyshev V.N."/>
            <person name="Green P."/>
            <person name="Jorgensen R."/>
            <person name="Mayfield S."/>
            <person name="Mueller-Roeber B."/>
            <person name="Rajamani S."/>
            <person name="Sayre R.T."/>
            <person name="Brokstein P."/>
            <person name="Dubchak I."/>
            <person name="Goodstein D."/>
            <person name="Hornick L."/>
            <person name="Huang Y.W."/>
            <person name="Jhaveri J."/>
            <person name="Luo Y."/>
            <person name="Martinez D."/>
            <person name="Ngau W.C."/>
            <person name="Otillar B."/>
            <person name="Poliakov A."/>
            <person name="Porter A."/>
            <person name="Szajkowski L."/>
            <person name="Werner G."/>
            <person name="Zhou K."/>
            <person name="Grigoriev I.V."/>
            <person name="Rokhsar D.S."/>
            <person name="Grossman A.R."/>
        </authorList>
    </citation>
    <scope>NUCLEOTIDE SEQUENCE [LARGE SCALE GENOMIC DNA]</scope>
    <source>
        <strain evidence="4">CC-503</strain>
    </source>
</reference>
<dbReference type="InParanoid" id="A0A2K3E1I3"/>
<feature type="compositionally biased region" description="Low complexity" evidence="2">
    <location>
        <begin position="20"/>
        <end position="40"/>
    </location>
</feature>
<proteinExistence type="predicted"/>
<feature type="compositionally biased region" description="Gly residues" evidence="2">
    <location>
        <begin position="684"/>
        <end position="693"/>
    </location>
</feature>
<feature type="region of interest" description="Disordered" evidence="2">
    <location>
        <begin position="1399"/>
        <end position="1443"/>
    </location>
</feature>
<feature type="compositionally biased region" description="Low complexity" evidence="2">
    <location>
        <begin position="419"/>
        <end position="450"/>
    </location>
</feature>
<dbReference type="ExpressionAtlas" id="A0A2K3E1I3">
    <property type="expression patterns" value="baseline and differential"/>
</dbReference>
<dbReference type="OrthoDB" id="10688430at2759"/>
<feature type="region of interest" description="Disordered" evidence="2">
    <location>
        <begin position="132"/>
        <end position="190"/>
    </location>
</feature>
<dbReference type="RefSeq" id="XP_042927125.1">
    <property type="nucleotide sequence ID" value="XM_043059491.1"/>
</dbReference>
<evidence type="ECO:0000256" key="2">
    <source>
        <dbReference type="SAM" id="MobiDB-lite"/>
    </source>
</evidence>
<feature type="compositionally biased region" description="Low complexity" evidence="2">
    <location>
        <begin position="1409"/>
        <end position="1443"/>
    </location>
</feature>
<protein>
    <submittedName>
        <fullName evidence="3">Uncharacterized protein</fullName>
    </submittedName>
</protein>
<feature type="compositionally biased region" description="Acidic residues" evidence="2">
    <location>
        <begin position="1109"/>
        <end position="1121"/>
    </location>
</feature>
<evidence type="ECO:0000313" key="4">
    <source>
        <dbReference type="Proteomes" id="UP000006906"/>
    </source>
</evidence>
<dbReference type="EMBL" id="CM008963">
    <property type="protein sequence ID" value="PNW86633.1"/>
    <property type="molecule type" value="Genomic_DNA"/>
</dbReference>
<feature type="region of interest" description="Disordered" evidence="2">
    <location>
        <begin position="964"/>
        <end position="1002"/>
    </location>
</feature>
<dbReference type="Gramene" id="PNW86633">
    <property type="protein sequence ID" value="PNW86633"/>
    <property type="gene ID" value="CHLRE_02g094551v5"/>
</dbReference>
<feature type="compositionally biased region" description="Low complexity" evidence="2">
    <location>
        <begin position="1098"/>
        <end position="1108"/>
    </location>
</feature>
<feature type="compositionally biased region" description="Polar residues" evidence="2">
    <location>
        <begin position="50"/>
        <end position="65"/>
    </location>
</feature>
<feature type="region of interest" description="Disordered" evidence="2">
    <location>
        <begin position="1098"/>
        <end position="1134"/>
    </location>
</feature>
<feature type="compositionally biased region" description="Low complexity" evidence="2">
    <location>
        <begin position="165"/>
        <end position="177"/>
    </location>
</feature>
<feature type="region of interest" description="Disordered" evidence="2">
    <location>
        <begin position="1634"/>
        <end position="1670"/>
    </location>
</feature>
<feature type="compositionally biased region" description="Low complexity" evidence="2">
    <location>
        <begin position="964"/>
        <end position="987"/>
    </location>
</feature>
<dbReference type="GeneID" id="5727539"/>
<feature type="compositionally biased region" description="Low complexity" evidence="2">
    <location>
        <begin position="1646"/>
        <end position="1670"/>
    </location>
</feature>
<feature type="region of interest" description="Disordered" evidence="2">
    <location>
        <begin position="666"/>
        <end position="695"/>
    </location>
</feature>
<evidence type="ECO:0000313" key="3">
    <source>
        <dbReference type="EMBL" id="PNW86633.1"/>
    </source>
</evidence>
<feature type="region of interest" description="Disordered" evidence="2">
    <location>
        <begin position="358"/>
        <end position="385"/>
    </location>
</feature>
<dbReference type="KEGG" id="cre:CHLRE_02g094551v5"/>
<feature type="region of interest" description="Disordered" evidence="2">
    <location>
        <begin position="417"/>
        <end position="523"/>
    </location>
</feature>
<sequence length="1937" mass="194828">MQHQDPSSAAAALTAPGVRAAATGAGSGEPSGASPLAGPGQMMSLAARASQANMQPRQQQPSAVQLPTKRALGLSPSLAPPAKRQCAKQSPAMVLSGGWTRVGASAAAAVPAGAFAAPATVQAATAGARVSGQTTAATPATVQPKTPQAGARRRLMPATRNALLQHQQQQQQQQQQQAERSDAAAPGRSASVGTAAAAAAIEAAAGAGPGLGARVAEPAVKVEPADSAGEGGKAHLCRDGADSEPVGGSRAGSFCHCEKLCAHYGLAGSVTCKRAQKQTRPHGFYVSRRRLERMFGSQCPPPPAAACYVSNSCWGQLVKVIEGHRASPAEAPPPLLKEDAPGLPRQVRLRSALKLQHAAGQQYEAGGRTSMAVPPPPPAAVAAAQPAAAPRTVAATATEAGAGGAAAFGEPGVVHHTEVAPQPRPAGAVAAAVQPAVQSETTTAAEATETGLLRPEPDPAGAATGAAAGIQQQAKEAATRMASIGESSCSDEDAGVQQEGRQDHGVGDSAGGQSDPDGGRDQRPDGRVCNCRALCLHYGHSDTVRCAVPLVARRSGGRLYGMRLSAQRLEQLFGCNHPPPPADSCFVSERCWAKLARVFSSGKVLSSSMPTPPLLGWQPVQLGASYGPALTVLHVVKHGEMAVPPVGAAAEATGTVGDGAAAVEAREDSGGTGTGAEPAIASGSGAGGGGGPNSSGTSVAAPAVAVCRSLWSKWGLRKVAAGDAVILTANTASCEYSACIQPRQRPSSACRVSACAGGRKSCCVFALARVRRVLERATVTSHATGATDRAAAAGDPLTTAAALTSSDDQDQLWVELDPASWVWLDNVPWEQIKLDSGMAGTCRSMRRLTKTPALQHYADAVEGLLQSAAARGGAGATTSAAVNSGAAGEGMQLLPTLPPHPCGHFLRSRIKGLLHSTAAAAAVAAAGEEGGAPAAAASIGGVDGGDGRPGLSRCATAAATPAGVAPATAGHSNEPAAAAARPDSATAVVEGQQHGGGSDGGRVMSIGWAEAMRYEQEAERRAGALAAALATAEHQQRGTPLRQQSQQAPTGAAGVAVAGDAAWQAVLRLPPLVAAGAASAEPAAGAGAVAAAADGPAPAVASKSSSASDGDEEKLVEDPDDGSGSGLESDPDDHIADARSAPCGARRACNCQALCQHYGCTDKLSCSKPWGVEPGKLSRGFSVSSDQLERLFGGEFPSPPESSRFVSVPCWQKMLRAFGGLAASKKGAGNTRAGRPRQVRPASGSVVVPPMGLQLQPAQLRASDGPALTVLHVTNYAHMAVPTAGAVSGAAAMDGEGNGVAGRGAESGAASHSSGDGGGSAVAAPAVAIRMQQWHRSRLDKLAAGDAAILTINTSLSKYAQYIRPHQRLAGLEGSRTYSCCAFALARVRRVLQPAVTLTPGQDGAVNNGGEPDAAGTAADTGAAGGPSRTSTQQTTGAGGSRSTALNEMWVELDPSSWVWLSNVPWVQIALDLGTHAACQSTRRVDKTPALQHYADAVEGLLQSAAARGGAGASTSAVANGGAAGEGMQLLPTLLPYPGGGFLQYHSAVPQANLQEPPAATTAGADSAAMGRCSLAIAGRRDSTSSDHCALMATASAAAVGLAVGTSDGGDAGALPLGTGAHMHAATAAGPEAQEGLDIGAGGGRQQPAAAAEPAGVHDAAAARPDGTAGAVASPPVPCLAGPAVVRSLGTGGPAVAQAPGPPADAAGAAGIDLPMIGFGITAPYSGNAVAARAAVPTPAQQQQQQQQQQQPQHCAAGHQDEDWVDAVVQDLDRRVSWTAATNQALVQTAVTVRLQADAAVAEAARRLAVADVQHQRELQAAREQAARELATAANQRDAADTAKAAAERQLEEVMRERDAALAQRDETVLQLQRELKEMRRQTHSAVMAAANAAHEQVARADQERRAAQALNDKLRLALAKAQQALLPPPPSWQGPQ</sequence>
<accession>A0A2K3E1I3</accession>
<keyword evidence="1" id="KW-0175">Coiled coil</keyword>
<keyword evidence="4" id="KW-1185">Reference proteome</keyword>
<feature type="coiled-coil region" evidence="1">
    <location>
        <begin position="1816"/>
        <end position="1925"/>
    </location>
</feature>
<feature type="region of interest" description="Disordered" evidence="2">
    <location>
        <begin position="1225"/>
        <end position="1248"/>
    </location>
</feature>
<evidence type="ECO:0000256" key="1">
    <source>
        <dbReference type="SAM" id="Coils"/>
    </source>
</evidence>
<feature type="region of interest" description="Disordered" evidence="2">
    <location>
        <begin position="1029"/>
        <end position="1048"/>
    </location>
</feature>
<organism evidence="3 4">
    <name type="scientific">Chlamydomonas reinhardtii</name>
    <name type="common">Chlamydomonas smithii</name>
    <dbReference type="NCBI Taxonomy" id="3055"/>
    <lineage>
        <taxon>Eukaryota</taxon>
        <taxon>Viridiplantae</taxon>
        <taxon>Chlorophyta</taxon>
        <taxon>core chlorophytes</taxon>
        <taxon>Chlorophyceae</taxon>
        <taxon>CS clade</taxon>
        <taxon>Chlamydomonadales</taxon>
        <taxon>Chlamydomonadaceae</taxon>
        <taxon>Chlamydomonas</taxon>
    </lineage>
</organism>
<feature type="compositionally biased region" description="Low complexity" evidence="2">
    <location>
        <begin position="460"/>
        <end position="476"/>
    </location>
</feature>
<feature type="compositionally biased region" description="Low complexity" evidence="2">
    <location>
        <begin position="1736"/>
        <end position="1753"/>
    </location>
</feature>
<feature type="region of interest" description="Disordered" evidence="2">
    <location>
        <begin position="1736"/>
        <end position="1759"/>
    </location>
</feature>
<name>A0A2K3E1I3_CHLRE</name>